<protein>
    <recommendedName>
        <fullName evidence="4">RecT family protein</fullName>
    </recommendedName>
</protein>
<sequence length="207" mass="22849">MCENKDTALAVQSEQLNEVMAKPTGGFIESFRESYKLASVLAKSSLVPQQYQGKTEDCALAIDMAERMGVSPLMVMQSLYVVKGKPSWSGQACMSFIKAKYGDAQPVYTGQRGTDTRGCFVRVIKPDGEVIEGTEVTIAMAKSEGWMSNSKWKNMPEQMLAYRAAAFFARVYCPEILMGVSVEGEVEDMQPSQPQKAPDPFKTEVIE</sequence>
<accession>A0A315Y2Z0</accession>
<reference evidence="2 3" key="1">
    <citation type="submission" date="2018-05" db="EMBL/GenBank/DDBJ databases">
        <title>The Hungate 1000. A catalogue of reference genomes from the rumen microbiome.</title>
        <authorList>
            <person name="Kelly W."/>
        </authorList>
    </citation>
    <scope>NUCLEOTIDE SEQUENCE [LARGE SCALE GENOMIC DNA]</scope>
    <source>
        <strain evidence="2 3">SAb67</strain>
    </source>
</reference>
<dbReference type="AlphaFoldDB" id="A0A315Y2Z0"/>
<evidence type="ECO:0000256" key="1">
    <source>
        <dbReference type="SAM" id="MobiDB-lite"/>
    </source>
</evidence>
<dbReference type="Proteomes" id="UP000245720">
    <property type="component" value="Unassembled WGS sequence"/>
</dbReference>
<proteinExistence type="predicted"/>
<feature type="region of interest" description="Disordered" evidence="1">
    <location>
        <begin position="188"/>
        <end position="207"/>
    </location>
</feature>
<name>A0A315Y2Z0_RUMFL</name>
<dbReference type="RefSeq" id="WP_109725721.1">
    <property type="nucleotide sequence ID" value="NZ_CAMOTJ010000005.1"/>
</dbReference>
<dbReference type="OrthoDB" id="1091556at2"/>
<dbReference type="EMBL" id="QGDI01000003">
    <property type="protein sequence ID" value="PWJ13928.1"/>
    <property type="molecule type" value="Genomic_DNA"/>
</dbReference>
<evidence type="ECO:0000313" key="3">
    <source>
        <dbReference type="Proteomes" id="UP000245720"/>
    </source>
</evidence>
<evidence type="ECO:0008006" key="4">
    <source>
        <dbReference type="Google" id="ProtNLM"/>
    </source>
</evidence>
<comment type="caution">
    <text evidence="2">The sequence shown here is derived from an EMBL/GenBank/DDBJ whole genome shotgun (WGS) entry which is preliminary data.</text>
</comment>
<evidence type="ECO:0000313" key="2">
    <source>
        <dbReference type="EMBL" id="PWJ13928.1"/>
    </source>
</evidence>
<organism evidence="2 3">
    <name type="scientific">Ruminococcus flavefaciens</name>
    <dbReference type="NCBI Taxonomy" id="1265"/>
    <lineage>
        <taxon>Bacteria</taxon>
        <taxon>Bacillati</taxon>
        <taxon>Bacillota</taxon>
        <taxon>Clostridia</taxon>
        <taxon>Eubacteriales</taxon>
        <taxon>Oscillospiraceae</taxon>
        <taxon>Ruminococcus</taxon>
    </lineage>
</organism>
<gene>
    <name evidence="2" type="ORF">IE37_00858</name>
</gene>